<proteinExistence type="inferred from homology"/>
<reference evidence="9" key="1">
    <citation type="submission" date="2024-02" db="UniProtKB">
        <authorList>
            <consortium name="WormBaseParasite"/>
        </authorList>
    </citation>
    <scope>IDENTIFICATION</scope>
</reference>
<keyword evidence="8" id="KW-1185">Reference proteome</keyword>
<feature type="transmembrane region" description="Helical" evidence="7">
    <location>
        <begin position="188"/>
        <end position="206"/>
    </location>
</feature>
<organism evidence="8 9">
    <name type="scientific">Strongyloides stercoralis</name>
    <name type="common">Threadworm</name>
    <dbReference type="NCBI Taxonomy" id="6248"/>
    <lineage>
        <taxon>Eukaryota</taxon>
        <taxon>Metazoa</taxon>
        <taxon>Ecdysozoa</taxon>
        <taxon>Nematoda</taxon>
        <taxon>Chromadorea</taxon>
        <taxon>Rhabditida</taxon>
        <taxon>Tylenchina</taxon>
        <taxon>Panagrolaimomorpha</taxon>
        <taxon>Strongyloidoidea</taxon>
        <taxon>Strongyloididae</taxon>
        <taxon>Strongyloides</taxon>
    </lineage>
</organism>
<dbReference type="WBParaSite" id="TCONS_00003969.p1">
    <property type="protein sequence ID" value="TCONS_00003969.p1"/>
    <property type="gene ID" value="XLOC_000776"/>
</dbReference>
<dbReference type="GO" id="GO:0005783">
    <property type="term" value="C:endoplasmic reticulum"/>
    <property type="evidence" value="ECO:0007669"/>
    <property type="project" value="TreeGrafter"/>
</dbReference>
<feature type="transmembrane region" description="Helical" evidence="7">
    <location>
        <begin position="340"/>
        <end position="358"/>
    </location>
</feature>
<dbReference type="PANTHER" id="PTHR34093">
    <property type="entry name" value="CHLORIDE CHANNEL CLIC-LIKE PROTEIN 1"/>
    <property type="match status" value="1"/>
</dbReference>
<keyword evidence="4 7" id="KW-0812">Transmembrane</keyword>
<evidence type="ECO:0000313" key="8">
    <source>
        <dbReference type="Proteomes" id="UP000035681"/>
    </source>
</evidence>
<evidence type="ECO:0000256" key="2">
    <source>
        <dbReference type="ARBA" id="ARBA00005944"/>
    </source>
</evidence>
<dbReference type="Proteomes" id="UP000035681">
    <property type="component" value="Unplaced"/>
</dbReference>
<dbReference type="GO" id="GO:0005254">
    <property type="term" value="F:chloride channel activity"/>
    <property type="evidence" value="ECO:0007669"/>
    <property type="project" value="TreeGrafter"/>
</dbReference>
<dbReference type="GO" id="GO:0016020">
    <property type="term" value="C:membrane"/>
    <property type="evidence" value="ECO:0007669"/>
    <property type="project" value="UniProtKB-SubCell"/>
</dbReference>
<evidence type="ECO:0000313" key="9">
    <source>
        <dbReference type="WBParaSite" id="TCONS_00003969.p1"/>
    </source>
</evidence>
<evidence type="ECO:0000256" key="4">
    <source>
        <dbReference type="ARBA" id="ARBA00022692"/>
    </source>
</evidence>
<comment type="similarity">
    <text evidence="2">Belongs to the chloride channel MCLC family.</text>
</comment>
<protein>
    <recommendedName>
        <fullName evidence="3">Chloride channel CLIC-like protein 1</fullName>
    </recommendedName>
</protein>
<keyword evidence="5 7" id="KW-1133">Transmembrane helix</keyword>
<evidence type="ECO:0000256" key="3">
    <source>
        <dbReference type="ARBA" id="ARBA00015571"/>
    </source>
</evidence>
<name>A0AAF5CZ43_STRER</name>
<evidence type="ECO:0000256" key="1">
    <source>
        <dbReference type="ARBA" id="ARBA00004141"/>
    </source>
</evidence>
<feature type="transmembrane region" description="Helical" evidence="7">
    <location>
        <begin position="525"/>
        <end position="544"/>
    </location>
</feature>
<evidence type="ECO:0000256" key="6">
    <source>
        <dbReference type="ARBA" id="ARBA00023136"/>
    </source>
</evidence>
<evidence type="ECO:0000256" key="7">
    <source>
        <dbReference type="SAM" id="Phobius"/>
    </source>
</evidence>
<dbReference type="InterPro" id="IPR009231">
    <property type="entry name" value="Chloride_chnl_CLIC-like"/>
</dbReference>
<dbReference type="Pfam" id="PF05934">
    <property type="entry name" value="MCLC"/>
    <property type="match status" value="1"/>
</dbReference>
<dbReference type="AlphaFoldDB" id="A0AAF5CZ43"/>
<sequence length="571" mass="66447">NVLIMIQLGSILISIYIFYFLKLGILTANELKLEENGDFKSNKKTWITLDPFDNIELTKNNDTMENENSLNLLNNESCRENLVKLYNENKRVRNALLRERNMKQMFFVGIVKKFNIDLNDNGYFFSNGVYKECSINFNSDILNKVSNHIKKEYSIDDEPEIFENVLKDLFLDSMICDKNNAFFENENTISYCCIIGGIVAISIIFVNTDSIIFARLRRYIISLAFCFSICAEYYRQYQLIIANKMANMELNESLEDVCRSKGAFFESLMSYFQLFSLTKSKSECLLRHESMLTSPFSEINILSVVVKVLTSALLTPLSVFGQQSNEFYHEYFRDTTLPLFIVKLLILVFVILLLFFYFSNFQIRTWFWTFGPASPSITYHEPKPLNVSKSIKFDSSLSKVSKRSRSLSRIDNLNTCQYNILNFSKWLLKTIFFNQNTKLKSLGYLTIYILNKFKKTEKKLSGECMLCYYFFKQIIKFITNTIKIHIMLSVVYKTHISSKKSIISTKKFESLLIDESNAVWMAQRATGFLITLCFFALPLFWSSMIKQCVLGICNVEPSFHSSDPWSVIRSL</sequence>
<accession>A0AAF5CZ43</accession>
<keyword evidence="6 7" id="KW-0472">Membrane</keyword>
<comment type="subcellular location">
    <subcellularLocation>
        <location evidence="1">Membrane</location>
        <topology evidence="1">Multi-pass membrane protein</topology>
    </subcellularLocation>
</comment>
<feature type="transmembrane region" description="Helical" evidence="7">
    <location>
        <begin position="218"/>
        <end position="235"/>
    </location>
</feature>
<feature type="transmembrane region" description="Helical" evidence="7">
    <location>
        <begin position="6"/>
        <end position="25"/>
    </location>
</feature>
<evidence type="ECO:0000256" key="5">
    <source>
        <dbReference type="ARBA" id="ARBA00022989"/>
    </source>
</evidence>
<dbReference type="PANTHER" id="PTHR34093:SF1">
    <property type="entry name" value="CHLORIDE CHANNEL CLIC-LIKE PROTEIN 1"/>
    <property type="match status" value="1"/>
</dbReference>
<feature type="transmembrane region" description="Helical" evidence="7">
    <location>
        <begin position="299"/>
        <end position="320"/>
    </location>
</feature>